<dbReference type="InterPro" id="IPR036388">
    <property type="entry name" value="WH-like_DNA-bd_sf"/>
</dbReference>
<feature type="domain" description="HTH marR-type" evidence="4">
    <location>
        <begin position="2"/>
        <end position="141"/>
    </location>
</feature>
<dbReference type="InterPro" id="IPR023187">
    <property type="entry name" value="Tscrpt_reg_MarR-type_CS"/>
</dbReference>
<proteinExistence type="predicted"/>
<organism evidence="5 6">
    <name type="scientific">Dolosicoccus paucivorans</name>
    <dbReference type="NCBI Taxonomy" id="84521"/>
    <lineage>
        <taxon>Bacteria</taxon>
        <taxon>Bacillati</taxon>
        <taxon>Bacillota</taxon>
        <taxon>Bacilli</taxon>
        <taxon>Lactobacillales</taxon>
        <taxon>Aerococcaceae</taxon>
        <taxon>Dolosicoccus</taxon>
    </lineage>
</organism>
<dbReference type="OrthoDB" id="5461037at2"/>
<gene>
    <name evidence="5" type="ORF">CJ205_06305</name>
</gene>
<dbReference type="PANTHER" id="PTHR42756:SF1">
    <property type="entry name" value="TRANSCRIPTIONAL REPRESSOR OF EMRAB OPERON"/>
    <property type="match status" value="1"/>
</dbReference>
<dbReference type="Proteomes" id="UP000235682">
    <property type="component" value="Unassembled WGS sequence"/>
</dbReference>
<dbReference type="AlphaFoldDB" id="A0A1G8JQY1"/>
<evidence type="ECO:0000256" key="2">
    <source>
        <dbReference type="ARBA" id="ARBA00023125"/>
    </source>
</evidence>
<protein>
    <submittedName>
        <fullName evidence="5">MarR family transcriptional regulator</fullName>
    </submittedName>
</protein>
<comment type="caution">
    <text evidence="5">The sequence shown here is derived from an EMBL/GenBank/DDBJ whole genome shotgun (WGS) entry which is preliminary data.</text>
</comment>
<dbReference type="SMART" id="SM00347">
    <property type="entry name" value="HTH_MARR"/>
    <property type="match status" value="1"/>
</dbReference>
<evidence type="ECO:0000313" key="6">
    <source>
        <dbReference type="Proteomes" id="UP000235682"/>
    </source>
</evidence>
<keyword evidence="6" id="KW-1185">Reference proteome</keyword>
<dbReference type="SUPFAM" id="SSF46785">
    <property type="entry name" value="Winged helix' DNA-binding domain"/>
    <property type="match status" value="1"/>
</dbReference>
<dbReference type="PRINTS" id="PR00598">
    <property type="entry name" value="HTHMARR"/>
</dbReference>
<sequence>MEKDVLREINQYLVKIFNDILVLEEEALKESTFTDVTIRELHTIEAIGLSGDTTSSQVARTLNITLSTVSTAVQNLVKKDYVERVQSTKDRRVVALKLTKRGKLLYRLHAKFHLQMVERILTDMNDDETQALIKGLRNLDEFLNEIRQESYAKEK</sequence>
<evidence type="ECO:0000256" key="1">
    <source>
        <dbReference type="ARBA" id="ARBA00023015"/>
    </source>
</evidence>
<dbReference type="STRING" id="84521.SAMN04487994_100632"/>
<dbReference type="RefSeq" id="WP_092084338.1">
    <property type="nucleotide sequence ID" value="NZ_FNEL01000006.1"/>
</dbReference>
<keyword evidence="1" id="KW-0805">Transcription regulation</keyword>
<dbReference type="PROSITE" id="PS01117">
    <property type="entry name" value="HTH_MARR_1"/>
    <property type="match status" value="1"/>
</dbReference>
<dbReference type="Pfam" id="PF12802">
    <property type="entry name" value="MarR_2"/>
    <property type="match status" value="1"/>
</dbReference>
<evidence type="ECO:0000313" key="5">
    <source>
        <dbReference type="EMBL" id="PMC58050.1"/>
    </source>
</evidence>
<name>A0A1G8JQY1_9LACT</name>
<dbReference type="EMBL" id="PNHE01000027">
    <property type="protein sequence ID" value="PMC58050.1"/>
    <property type="molecule type" value="Genomic_DNA"/>
</dbReference>
<dbReference type="InterPro" id="IPR000835">
    <property type="entry name" value="HTH_MarR-typ"/>
</dbReference>
<keyword evidence="3" id="KW-0804">Transcription</keyword>
<dbReference type="GO" id="GO:0003700">
    <property type="term" value="F:DNA-binding transcription factor activity"/>
    <property type="evidence" value="ECO:0007669"/>
    <property type="project" value="InterPro"/>
</dbReference>
<dbReference type="InterPro" id="IPR036390">
    <property type="entry name" value="WH_DNA-bd_sf"/>
</dbReference>
<dbReference type="PROSITE" id="PS50995">
    <property type="entry name" value="HTH_MARR_2"/>
    <property type="match status" value="1"/>
</dbReference>
<accession>A0A1G8JQY1</accession>
<dbReference type="PANTHER" id="PTHR42756">
    <property type="entry name" value="TRANSCRIPTIONAL REGULATOR, MARR"/>
    <property type="match status" value="1"/>
</dbReference>
<evidence type="ECO:0000259" key="4">
    <source>
        <dbReference type="PROSITE" id="PS50995"/>
    </source>
</evidence>
<dbReference type="Gene3D" id="1.10.10.10">
    <property type="entry name" value="Winged helix-like DNA-binding domain superfamily/Winged helix DNA-binding domain"/>
    <property type="match status" value="1"/>
</dbReference>
<evidence type="ECO:0000256" key="3">
    <source>
        <dbReference type="ARBA" id="ARBA00023163"/>
    </source>
</evidence>
<dbReference type="GO" id="GO:0003677">
    <property type="term" value="F:DNA binding"/>
    <property type="evidence" value="ECO:0007669"/>
    <property type="project" value="UniProtKB-KW"/>
</dbReference>
<keyword evidence="2" id="KW-0238">DNA-binding</keyword>
<reference evidence="5 6" key="1">
    <citation type="submission" date="2017-09" db="EMBL/GenBank/DDBJ databases">
        <title>Bacterial strain isolated from the female urinary microbiota.</title>
        <authorList>
            <person name="Thomas-White K."/>
            <person name="Kumar N."/>
            <person name="Forster S."/>
            <person name="Putonti C."/>
            <person name="Lawley T."/>
            <person name="Wolfe A.J."/>
        </authorList>
    </citation>
    <scope>NUCLEOTIDE SEQUENCE [LARGE SCALE GENOMIC DNA]</scope>
    <source>
        <strain evidence="5 6">UMB0852</strain>
    </source>
</reference>